<name>A0A1I7BUA0_9BACT</name>
<proteinExistence type="predicted"/>
<reference evidence="2" key="1">
    <citation type="submission" date="2016-10" db="EMBL/GenBank/DDBJ databases">
        <authorList>
            <person name="Varghese N."/>
            <person name="Submissions S."/>
        </authorList>
    </citation>
    <scope>NUCLEOTIDE SEQUENCE [LARGE SCALE GENOMIC DNA]</scope>
    <source>
        <strain evidence="2">DSM 23445</strain>
    </source>
</reference>
<sequence>MQPFVFHLGNLCDSPLNITGDIHFHLSESDSRMMDLLLKSLEINRKLVSGFCSQWENEEGLYREIQILIEQQKALELQVAQTLKP</sequence>
<dbReference type="Proteomes" id="UP000199673">
    <property type="component" value="Unassembled WGS sequence"/>
</dbReference>
<dbReference type="RefSeq" id="WP_091693991.1">
    <property type="nucleotide sequence ID" value="NZ_FPBF01000003.1"/>
</dbReference>
<dbReference type="STRING" id="305507.SAMN04489724_2724"/>
<organism evidence="1 2">
    <name type="scientific">Algoriphagus locisalis</name>
    <dbReference type="NCBI Taxonomy" id="305507"/>
    <lineage>
        <taxon>Bacteria</taxon>
        <taxon>Pseudomonadati</taxon>
        <taxon>Bacteroidota</taxon>
        <taxon>Cytophagia</taxon>
        <taxon>Cytophagales</taxon>
        <taxon>Cyclobacteriaceae</taxon>
        <taxon>Algoriphagus</taxon>
    </lineage>
</organism>
<dbReference type="OrthoDB" id="826833at2"/>
<accession>A0A1I7BUA0</accession>
<keyword evidence="2" id="KW-1185">Reference proteome</keyword>
<protein>
    <submittedName>
        <fullName evidence="1">Uncharacterized protein</fullName>
    </submittedName>
</protein>
<evidence type="ECO:0000313" key="2">
    <source>
        <dbReference type="Proteomes" id="UP000199673"/>
    </source>
</evidence>
<evidence type="ECO:0000313" key="1">
    <source>
        <dbReference type="EMBL" id="SFT90767.1"/>
    </source>
</evidence>
<gene>
    <name evidence="1" type="ORF">SAMN04489724_2724</name>
</gene>
<dbReference type="EMBL" id="FPBF01000003">
    <property type="protein sequence ID" value="SFT90767.1"/>
    <property type="molecule type" value="Genomic_DNA"/>
</dbReference>
<dbReference type="AlphaFoldDB" id="A0A1I7BUA0"/>